<evidence type="ECO:0000313" key="2">
    <source>
        <dbReference type="EMBL" id="EGC01714.1"/>
    </source>
</evidence>
<dbReference type="InterPro" id="IPR050325">
    <property type="entry name" value="Prot/Nucl_acid_deglycase"/>
</dbReference>
<accession>E9SFN0</accession>
<dbReference type="RefSeq" id="WP_002851955.1">
    <property type="nucleotide sequence ID" value="NZ_ADKM02000122.1"/>
</dbReference>
<evidence type="ECO:0000313" key="3">
    <source>
        <dbReference type="Proteomes" id="UP000004259"/>
    </source>
</evidence>
<dbReference type="CDD" id="cd03135">
    <property type="entry name" value="GATase1_DJ-1"/>
    <property type="match status" value="1"/>
</dbReference>
<evidence type="ECO:0000259" key="1">
    <source>
        <dbReference type="Pfam" id="PF01965"/>
    </source>
</evidence>
<dbReference type="InterPro" id="IPR029062">
    <property type="entry name" value="Class_I_gatase-like"/>
</dbReference>
<dbReference type="Gene3D" id="3.40.50.880">
    <property type="match status" value="1"/>
</dbReference>
<keyword evidence="3" id="KW-1185">Reference proteome</keyword>
<dbReference type="STRING" id="246199.CUS_7828"/>
<name>E9SFN0_RUMAL</name>
<dbReference type="SUPFAM" id="SSF52317">
    <property type="entry name" value="Class I glutamine amidotransferase-like"/>
    <property type="match status" value="1"/>
</dbReference>
<protein>
    <submittedName>
        <fullName evidence="2">DJ-1 family protein</fullName>
    </submittedName>
</protein>
<dbReference type="NCBIfam" id="TIGR01383">
    <property type="entry name" value="not_thiJ"/>
    <property type="match status" value="1"/>
</dbReference>
<dbReference type="PANTHER" id="PTHR48094">
    <property type="entry name" value="PROTEIN/NUCLEIC ACID DEGLYCASE DJ-1-RELATED"/>
    <property type="match status" value="1"/>
</dbReference>
<dbReference type="EMBL" id="ADKM02000122">
    <property type="protein sequence ID" value="EGC01714.1"/>
    <property type="molecule type" value="Genomic_DNA"/>
</dbReference>
<dbReference type="OrthoDB" id="9800516at2"/>
<dbReference type="eggNOG" id="COG0693">
    <property type="taxonomic scope" value="Bacteria"/>
</dbReference>
<dbReference type="AlphaFoldDB" id="E9SFN0"/>
<dbReference type="Pfam" id="PF01965">
    <property type="entry name" value="DJ-1_PfpI"/>
    <property type="match status" value="1"/>
</dbReference>
<reference evidence="2 3" key="1">
    <citation type="submission" date="2011-02" db="EMBL/GenBank/DDBJ databases">
        <authorList>
            <person name="Nelson K.E."/>
            <person name="Sutton G."/>
            <person name="Torralba M."/>
            <person name="Durkin S."/>
            <person name="Harkins D."/>
            <person name="Montgomery R."/>
            <person name="Ziemer C."/>
            <person name="Klaassens E."/>
            <person name="Ocuiv P."/>
            <person name="Morrison M."/>
        </authorList>
    </citation>
    <scope>NUCLEOTIDE SEQUENCE [LARGE SCALE GENOMIC DNA]</scope>
    <source>
        <strain evidence="2 3">8</strain>
    </source>
</reference>
<organism evidence="2 3">
    <name type="scientific">Ruminococcus albus 8</name>
    <dbReference type="NCBI Taxonomy" id="246199"/>
    <lineage>
        <taxon>Bacteria</taxon>
        <taxon>Bacillati</taxon>
        <taxon>Bacillota</taxon>
        <taxon>Clostridia</taxon>
        <taxon>Eubacteriales</taxon>
        <taxon>Oscillospiraceae</taxon>
        <taxon>Ruminococcus</taxon>
    </lineage>
</organism>
<feature type="domain" description="DJ-1/PfpI" evidence="1">
    <location>
        <begin position="2"/>
        <end position="162"/>
    </location>
</feature>
<dbReference type="InterPro" id="IPR006287">
    <property type="entry name" value="DJ-1"/>
</dbReference>
<dbReference type="Proteomes" id="UP000004259">
    <property type="component" value="Unassembled WGS sequence"/>
</dbReference>
<dbReference type="GO" id="GO:0005737">
    <property type="term" value="C:cytoplasm"/>
    <property type="evidence" value="ECO:0007669"/>
    <property type="project" value="TreeGrafter"/>
</dbReference>
<sequence>MVYVFLANGFEELEALAPIDILRRAGVEVVTVGVDSTEITASHKVVFNADTTVDKITLDDKLEMIVLPGGMPGTLNLENNDYVQAAIDYCVKNDKYVSAICAAPSILGHKGLLKGRKAVCFPGFEKDLEGAEIAEIGVAEDGKFITAKGAGVCIEFALKLVEKLVSAEKADEIKRGIQCQN</sequence>
<gene>
    <name evidence="2" type="ORF">CUS_7828</name>
</gene>
<dbReference type="InterPro" id="IPR002818">
    <property type="entry name" value="DJ-1/PfpI"/>
</dbReference>
<dbReference type="PANTHER" id="PTHR48094:SF12">
    <property type="entry name" value="PARKINSON DISEASE PROTEIN 7 HOMOLOG"/>
    <property type="match status" value="1"/>
</dbReference>
<proteinExistence type="predicted"/>
<comment type="caution">
    <text evidence="2">The sequence shown here is derived from an EMBL/GenBank/DDBJ whole genome shotgun (WGS) entry which is preliminary data.</text>
</comment>